<dbReference type="PROSITE" id="PS50294">
    <property type="entry name" value="WD_REPEATS_REGION"/>
    <property type="match status" value="8"/>
</dbReference>
<dbReference type="SMART" id="SM00228">
    <property type="entry name" value="PDZ"/>
    <property type="match status" value="1"/>
</dbReference>
<dbReference type="SMART" id="SM00320">
    <property type="entry name" value="WD40"/>
    <property type="match status" value="14"/>
</dbReference>
<evidence type="ECO:0000259" key="5">
    <source>
        <dbReference type="PROSITE" id="PS50106"/>
    </source>
</evidence>
<dbReference type="InterPro" id="IPR049052">
    <property type="entry name" value="nSTAND1"/>
</dbReference>
<dbReference type="Gene3D" id="2.30.42.10">
    <property type="match status" value="1"/>
</dbReference>
<dbReference type="InterPro" id="IPR036322">
    <property type="entry name" value="WD40_repeat_dom_sf"/>
</dbReference>
<protein>
    <submittedName>
        <fullName evidence="6">WD40 repeat, subgroup</fullName>
    </submittedName>
</protein>
<reference evidence="7" key="1">
    <citation type="journal article" date="2011" name="MBio">
        <title>Novel metabolic attributes of the genus Cyanothece, comprising a group of unicellular nitrogen-fixing Cyanobacteria.</title>
        <authorList>
            <person name="Bandyopadhyay A."/>
            <person name="Elvitigala T."/>
            <person name="Welsh E."/>
            <person name="Stockel J."/>
            <person name="Liberton M."/>
            <person name="Min H."/>
            <person name="Sherman L.A."/>
            <person name="Pakrasi H.B."/>
        </authorList>
    </citation>
    <scope>NUCLEOTIDE SEQUENCE [LARGE SCALE GENOMIC DNA]</scope>
    <source>
        <strain evidence="7">PCC 7822</strain>
        <plasmid evidence="7">Cy782205</plasmid>
    </source>
</reference>
<geneLocation type="plasmid" evidence="6 7">
    <name>Cy782205</name>
</geneLocation>
<gene>
    <name evidence="6" type="ordered locus">Cyan7822_6655</name>
</gene>
<dbReference type="InterPro" id="IPR020472">
    <property type="entry name" value="WD40_PAC1"/>
</dbReference>
<proteinExistence type="predicted"/>
<feature type="repeat" description="WD" evidence="3">
    <location>
        <begin position="1326"/>
        <end position="1358"/>
    </location>
</feature>
<dbReference type="PROSITE" id="PS50106">
    <property type="entry name" value="PDZ"/>
    <property type="match status" value="1"/>
</dbReference>
<dbReference type="OrthoDB" id="500003at2"/>
<feature type="coiled-coil region" evidence="4">
    <location>
        <begin position="825"/>
        <end position="886"/>
    </location>
</feature>
<dbReference type="EMBL" id="CP002203">
    <property type="protein sequence ID" value="ADN18666.1"/>
    <property type="molecule type" value="Genomic_DNA"/>
</dbReference>
<dbReference type="InterPro" id="IPR024983">
    <property type="entry name" value="CHAT_dom"/>
</dbReference>
<dbReference type="Pfam" id="PF20703">
    <property type="entry name" value="nSTAND1"/>
    <property type="match status" value="1"/>
</dbReference>
<evidence type="ECO:0000256" key="3">
    <source>
        <dbReference type="PROSITE-ProRule" id="PRU00221"/>
    </source>
</evidence>
<dbReference type="SUPFAM" id="SSF52540">
    <property type="entry name" value="P-loop containing nucleoside triphosphate hydrolases"/>
    <property type="match status" value="1"/>
</dbReference>
<dbReference type="InterPro" id="IPR011990">
    <property type="entry name" value="TPR-like_helical_dom_sf"/>
</dbReference>
<dbReference type="InterPro" id="IPR015943">
    <property type="entry name" value="WD40/YVTN_repeat-like_dom_sf"/>
</dbReference>
<organism evidence="6 7">
    <name type="scientific">Gloeothece verrucosa (strain PCC 7822)</name>
    <name type="common">Cyanothece sp. (strain PCC 7822)</name>
    <dbReference type="NCBI Taxonomy" id="497965"/>
    <lineage>
        <taxon>Bacteria</taxon>
        <taxon>Bacillati</taxon>
        <taxon>Cyanobacteriota</taxon>
        <taxon>Cyanophyceae</taxon>
        <taxon>Oscillatoriophycideae</taxon>
        <taxon>Chroococcales</taxon>
        <taxon>Aphanothecaceae</taxon>
        <taxon>Gloeothece</taxon>
        <taxon>Gloeothece verrucosa</taxon>
    </lineage>
</organism>
<feature type="repeat" description="WD" evidence="3">
    <location>
        <begin position="1408"/>
        <end position="1440"/>
    </location>
</feature>
<dbReference type="SUPFAM" id="SSF48452">
    <property type="entry name" value="TPR-like"/>
    <property type="match status" value="1"/>
</dbReference>
<feature type="repeat" description="WD" evidence="3">
    <location>
        <begin position="985"/>
        <end position="1019"/>
    </location>
</feature>
<keyword evidence="7" id="KW-1185">Reference proteome</keyword>
<dbReference type="Pfam" id="PF13180">
    <property type="entry name" value="PDZ_2"/>
    <property type="match status" value="1"/>
</dbReference>
<dbReference type="RefSeq" id="WP_013325788.1">
    <property type="nucleotide sequence ID" value="NC_014504.1"/>
</dbReference>
<dbReference type="PANTHER" id="PTHR19879">
    <property type="entry name" value="TRANSCRIPTION INITIATION FACTOR TFIID"/>
    <property type="match status" value="1"/>
</dbReference>
<sequence>MSKVVVISLGKRDLGAGFSSVTAQIWSDDNSKPEKFTGKLSADRDMAFLFRQWQQLYEACYKRLRLRGSSAIEIEEEEATGFSEAEFNDLSGQLQKQINAWLESNEFRRIDQQLRSHLDPAKEVQVIVETDDDLAQRLPWQLWDFFRDFRQAEFALSPLDYIRPDKSPPTIPRTHIRILAILGDGSGIDIQADRKLLENLPDAETIFLVEPDRQELDRWLWDDQGWDILFFAGHSQTEGDKGRIYINPTESLTISQLTNALSKAIELGLHLAIFNSCDGIGLARELADLYIPQMVIMREPVPDRVAEEFLKHFLTAFSSGKSLYTSVREARERLQGLEGDFPCASWLPVICQNPAETPKTWQELLETQQAQQSMPTRPYQGLFAFQEEDAQLFFGRETFTEQLVAAVQDKPLVGVIGASGSGKSSVVFAGLIPRLREAGNWQIIDIRTGDRPFHNLATALVPLLDPNIGRTERLLRIKQLAAEMRKEQGLLRELIAEILSETPDTRLLLTIDQFEELYTLCRDAEERQCFLDRLLDTVKEAPRFTLVLTLRADFYGQVLSSRPFADALQNADIKLGPMTRQELEDAIVKPAELFDVQMEPGLTRRILDEVEEEPGSLPLLEFALTQLWEKRSEGLLTHAAYSEIGGIKVALARYADEVFEQLTPEEQQQAQSIFIQLVRPGEGTEDTRRVATRADIGESNWGLVKRLADARLVVTGRQEKTVVDQNQATAEVVTKIEAEETVEVVHEALIREWECLRNWMNANRDFRVWQDRLKEERRQWENTGRDEGALLRGVPLATAEDWLHKRQSDLSPDEREYIQKSIDLREQLKTEQERSQAERLRLQRRAISWLAGGLAVSVVLGGVAVLQGLRAEFQKKQAQNSEVKALNASSQELLSSDQKFDALLESLRGVTRLTQGAKANDQTQTQLATLLQEAVNSTRERNRLEGHEGPIYNVSFSPDGEMLASASGDGTVKLWHHDGTLVTTLKGHEGTVRDVNFSPDGQKIVTTGDDGTVRLWDLSGKQLNQWSGEEYTGIGIRLGDKPDTEGKNTFTLIILEVSKNKPAQKAGLQKDDLILSINGQKTTGLESVERAAEIIKSELQGKPGREVTLRIYRPDTGEQDIKIKTETIKSRLYKAIFSPDGKTLATTDGNSVKLWDLDGNLLKTLEKNVLPIKDISFSPDGKLIASASGDGFKLWKPDGTLVKSIKNADLTSISFSPDGSGIVIGDAQGYVKLWSRDGEWLRTITKENFTVRDVAFSPDSSKIVATFNNGLTGLWSTDGNLIDVLQGHQNIASSVSFSPDGKTIATASFDRTVRLWNAENISVTSLEGHSSGAYGVNFSPDGKTIVSVGGDSQIQLWSSNETLLKESWDGKETEWGVTFSPDGQLIATFGRGKVIKLWKNDGTLYATLKGHREFVNRVSFSPNGEMIVSGSDDKTVRLWKRDGSLIKILEDNSQDEKSDFTKSVSFSPDGKIIATASGEIVKLWNQDGILLKTLQDHRNTVFSVSFSPDGKKIATASFDKTVNIYNFEGTLIATLQGHQAEVYDVKFNPDGKRIATASADDTVRIWNLDGKLLTTLKGHNNDVYNLSFSPDGKTLASAGGDGKIILWDLDLDLEKIRVKACHLVRDYLKNNPKVEKGDRSLCDGVERDWRAEGEELAQAGDIDGAIEMFQKAKQSDSTLKINPEKKAKELAALALVEKGERLVIQGKVNEAIDAYKEAQNTYQELQISADSWNVLCWRGSKYGYAAQVMYACENTLEKANSELKNYYRDSRGFARLLIGDKAGAVEDFQAFVAWWDDIKSQWTDEQDKKRKQRMSQRRQRWVKEIKAGKNFSPEEIKKEMELLWREE</sequence>
<dbReference type="InterPro" id="IPR001680">
    <property type="entry name" value="WD40_rpt"/>
</dbReference>
<dbReference type="InterPro" id="IPR036034">
    <property type="entry name" value="PDZ_sf"/>
</dbReference>
<keyword evidence="2" id="KW-0677">Repeat</keyword>
<dbReference type="Gene3D" id="3.40.50.300">
    <property type="entry name" value="P-loop containing nucleotide triphosphate hydrolases"/>
    <property type="match status" value="1"/>
</dbReference>
<dbReference type="InterPro" id="IPR001478">
    <property type="entry name" value="PDZ"/>
</dbReference>
<keyword evidence="4" id="KW-0175">Coiled coil</keyword>
<evidence type="ECO:0000313" key="6">
    <source>
        <dbReference type="EMBL" id="ADN18666.1"/>
    </source>
</evidence>
<evidence type="ECO:0000256" key="2">
    <source>
        <dbReference type="ARBA" id="ARBA00022737"/>
    </source>
</evidence>
<keyword evidence="1 3" id="KW-0853">WD repeat</keyword>
<dbReference type="Gene3D" id="1.25.40.10">
    <property type="entry name" value="Tetratricopeptide repeat domain"/>
    <property type="match status" value="1"/>
</dbReference>
<feature type="repeat" description="WD" evidence="3">
    <location>
        <begin position="944"/>
        <end position="975"/>
    </location>
</feature>
<evidence type="ECO:0000256" key="1">
    <source>
        <dbReference type="ARBA" id="ARBA00022574"/>
    </source>
</evidence>
<feature type="repeat" description="WD" evidence="3">
    <location>
        <begin position="1285"/>
        <end position="1326"/>
    </location>
</feature>
<feature type="repeat" description="WD" evidence="3">
    <location>
        <begin position="1576"/>
        <end position="1610"/>
    </location>
</feature>
<name>E0UNY6_GLOV7</name>
<feature type="repeat" description="WD" evidence="3">
    <location>
        <begin position="1494"/>
        <end position="1528"/>
    </location>
</feature>
<dbReference type="PROSITE" id="PS00678">
    <property type="entry name" value="WD_REPEATS_1"/>
    <property type="match status" value="4"/>
</dbReference>
<dbReference type="HOGENOM" id="CLU_002352_0_0_3"/>
<evidence type="ECO:0000256" key="4">
    <source>
        <dbReference type="SAM" id="Coils"/>
    </source>
</evidence>
<dbReference type="Pfam" id="PF12770">
    <property type="entry name" value="CHAT"/>
    <property type="match status" value="1"/>
</dbReference>
<dbReference type="PRINTS" id="PR00320">
    <property type="entry name" value="GPROTEINBRPT"/>
</dbReference>
<dbReference type="SUPFAM" id="SSF50978">
    <property type="entry name" value="WD40 repeat-like"/>
    <property type="match status" value="2"/>
</dbReference>
<feature type="repeat" description="WD" evidence="3">
    <location>
        <begin position="1535"/>
        <end position="1569"/>
    </location>
</feature>
<feature type="domain" description="PDZ" evidence="5">
    <location>
        <begin position="1027"/>
        <end position="1115"/>
    </location>
</feature>
<accession>E0UNY6</accession>
<keyword evidence="6" id="KW-0614">Plasmid</keyword>
<dbReference type="SUPFAM" id="SSF50156">
    <property type="entry name" value="PDZ domain-like"/>
    <property type="match status" value="1"/>
</dbReference>
<dbReference type="PANTHER" id="PTHR19879:SF9">
    <property type="entry name" value="TRANSCRIPTION INITIATION FACTOR TFIID SUBUNIT 5"/>
    <property type="match status" value="1"/>
</dbReference>
<dbReference type="InterPro" id="IPR027417">
    <property type="entry name" value="P-loop_NTPase"/>
</dbReference>
<dbReference type="Proteomes" id="UP000008206">
    <property type="component" value="Plasmid Cy782205"/>
</dbReference>
<dbReference type="Pfam" id="PF00400">
    <property type="entry name" value="WD40"/>
    <property type="match status" value="13"/>
</dbReference>
<dbReference type="PROSITE" id="PS50082">
    <property type="entry name" value="WD_REPEATS_2"/>
    <property type="match status" value="8"/>
</dbReference>
<dbReference type="CDD" id="cd00200">
    <property type="entry name" value="WD40"/>
    <property type="match status" value="2"/>
</dbReference>
<dbReference type="InterPro" id="IPR019775">
    <property type="entry name" value="WD40_repeat_CS"/>
</dbReference>
<dbReference type="KEGG" id="cyj:Cyan7822_6655"/>
<evidence type="ECO:0000313" key="7">
    <source>
        <dbReference type="Proteomes" id="UP000008206"/>
    </source>
</evidence>
<dbReference type="Gene3D" id="2.130.10.10">
    <property type="entry name" value="YVTN repeat-like/Quinoprotein amine dehydrogenase"/>
    <property type="match status" value="4"/>
</dbReference>